<dbReference type="PANTHER" id="PTHR43135:SF3">
    <property type="entry name" value="ALPHA-D-RIBOSE 1-METHYLPHOSPHONATE 5-TRIPHOSPHATE DIPHOSPHATASE"/>
    <property type="match status" value="1"/>
</dbReference>
<keyword evidence="1" id="KW-1133">Transmembrane helix</keyword>
<protein>
    <submittedName>
        <fullName evidence="3">Amidohydrolase family protein</fullName>
    </submittedName>
</protein>
<evidence type="ECO:0000313" key="3">
    <source>
        <dbReference type="EMBL" id="QYD68076.1"/>
    </source>
</evidence>
<feature type="domain" description="Amidohydrolase-related" evidence="2">
    <location>
        <begin position="125"/>
        <end position="471"/>
    </location>
</feature>
<keyword evidence="4" id="KW-1185">Reference proteome</keyword>
<evidence type="ECO:0000259" key="2">
    <source>
        <dbReference type="Pfam" id="PF01979"/>
    </source>
</evidence>
<dbReference type="SUPFAM" id="SSF51556">
    <property type="entry name" value="Metallo-dependent hydrolases"/>
    <property type="match status" value="1"/>
</dbReference>
<dbReference type="EMBL" id="CP080095">
    <property type="protein sequence ID" value="QYD68076.1"/>
    <property type="molecule type" value="Genomic_DNA"/>
</dbReference>
<proteinExistence type="predicted"/>
<name>A0ABX8UGQ6_9BURK</name>
<evidence type="ECO:0000256" key="1">
    <source>
        <dbReference type="SAM" id="Phobius"/>
    </source>
</evidence>
<sequence>MRSGSTGSYRRWAGLCQCGGVCRCGCDHRITQQICTRLTEQMSRRSVLRALGASFAAAAMGWAPAALAQPAARPILLKGARLFDGKAAMLINGRDVLVEGNRITALVPAGQTIDNAQVVDCTGTVIMPGLIDVHWHSLLAAIPLNVAMTSDVAYVHLVAAQEAQRTLMRGFTSVRDVGGPSFALKRAVDENRLPGPRIYPSGAMLSQTAGHGDFRLPSDLPGSALCSLSAAEVAGVSSIADGVPDVLKRTREQLMQGASQIKIMAGGGVSSMFDPLDSIQYTPAEMRAAVDAAADWGTYVCAHVYTSAGIDRALTCGVKSIEHGQLANEDTVKRIADAGAWWSIQPFLADEDANPKSNPIQQAQQREIAQGTVRAFELGQKHKVKMAWGTDILFSPAGTATQGRQLAKIARWFSNADVLRLATSRNAELLALSGARNPYPGKLGVIETGALADLLVIDGNPLENINLISDPEAHMKIIMKDGRIYKNTLAA</sequence>
<dbReference type="Proteomes" id="UP000826462">
    <property type="component" value="Chromosome 1"/>
</dbReference>
<dbReference type="InterPro" id="IPR057744">
    <property type="entry name" value="OTAase-like"/>
</dbReference>
<organism evidence="3 4">
    <name type="scientific">Paraburkholderia edwinii</name>
    <dbReference type="NCBI Taxonomy" id="2861782"/>
    <lineage>
        <taxon>Bacteria</taxon>
        <taxon>Pseudomonadati</taxon>
        <taxon>Pseudomonadota</taxon>
        <taxon>Betaproteobacteria</taxon>
        <taxon>Burkholderiales</taxon>
        <taxon>Burkholderiaceae</taxon>
        <taxon>Paraburkholderia</taxon>
    </lineage>
</organism>
<accession>A0ABX8UGQ6</accession>
<dbReference type="Gene3D" id="3.20.20.140">
    <property type="entry name" value="Metal-dependent hydrolases"/>
    <property type="match status" value="1"/>
</dbReference>
<dbReference type="InterPro" id="IPR011059">
    <property type="entry name" value="Metal-dep_hydrolase_composite"/>
</dbReference>
<gene>
    <name evidence="3" type="ORF">KZJ38_17585</name>
</gene>
<evidence type="ECO:0000313" key="4">
    <source>
        <dbReference type="Proteomes" id="UP000826462"/>
    </source>
</evidence>
<dbReference type="InterPro" id="IPR032466">
    <property type="entry name" value="Metal_Hydrolase"/>
</dbReference>
<dbReference type="Pfam" id="PF01979">
    <property type="entry name" value="Amidohydro_1"/>
    <property type="match status" value="1"/>
</dbReference>
<dbReference type="PANTHER" id="PTHR43135">
    <property type="entry name" value="ALPHA-D-RIBOSE 1-METHYLPHOSPHONATE 5-TRIPHOSPHATE DIPHOSPHATASE"/>
    <property type="match status" value="1"/>
</dbReference>
<dbReference type="PROSITE" id="PS51318">
    <property type="entry name" value="TAT"/>
    <property type="match status" value="1"/>
</dbReference>
<dbReference type="InterPro" id="IPR006680">
    <property type="entry name" value="Amidohydro-rel"/>
</dbReference>
<dbReference type="Gene3D" id="2.30.40.10">
    <property type="entry name" value="Urease, subunit C, domain 1"/>
    <property type="match status" value="1"/>
</dbReference>
<feature type="transmembrane region" description="Helical" evidence="1">
    <location>
        <begin position="47"/>
        <end position="67"/>
    </location>
</feature>
<reference evidence="3 4" key="1">
    <citation type="submission" date="2021-07" db="EMBL/GenBank/DDBJ databases">
        <title>Paraburkholderia edwinii protects Aspergillus sp. from phenazines by acting as a toxin sponge.</title>
        <authorList>
            <person name="Dahlstrom K.M."/>
            <person name="Newman D.K."/>
        </authorList>
    </citation>
    <scope>NUCLEOTIDE SEQUENCE [LARGE SCALE GENOMIC DNA]</scope>
    <source>
        <strain evidence="3 4">Pe01</strain>
    </source>
</reference>
<dbReference type="CDD" id="cd01299">
    <property type="entry name" value="Met_dep_hydrolase_A"/>
    <property type="match status" value="1"/>
</dbReference>
<keyword evidence="1" id="KW-0812">Transmembrane</keyword>
<keyword evidence="1" id="KW-0472">Membrane</keyword>
<dbReference type="SUPFAM" id="SSF51338">
    <property type="entry name" value="Composite domain of metallo-dependent hydrolases"/>
    <property type="match status" value="2"/>
</dbReference>
<dbReference type="InterPro" id="IPR006311">
    <property type="entry name" value="TAT_signal"/>
</dbReference>
<dbReference type="InterPro" id="IPR051781">
    <property type="entry name" value="Metallo-dep_Hydrolase"/>
</dbReference>